<evidence type="ECO:0000313" key="8">
    <source>
        <dbReference type="EMBL" id="OFI49197.1"/>
    </source>
</evidence>
<keyword evidence="1 5" id="KW-0678">Repressor</keyword>
<dbReference type="InterPro" id="IPR023120">
    <property type="entry name" value="WHTH_transcript_rep_HrcA_IDD"/>
</dbReference>
<evidence type="ECO:0000259" key="6">
    <source>
        <dbReference type="Pfam" id="PF01628"/>
    </source>
</evidence>
<dbReference type="InterPro" id="IPR029016">
    <property type="entry name" value="GAF-like_dom_sf"/>
</dbReference>
<dbReference type="PANTHER" id="PTHR34824">
    <property type="entry name" value="HEAT-INDUCIBLE TRANSCRIPTION REPRESSOR HRCA"/>
    <property type="match status" value="1"/>
</dbReference>
<evidence type="ECO:0000256" key="3">
    <source>
        <dbReference type="ARBA" id="ARBA00023016"/>
    </source>
</evidence>
<dbReference type="PIRSF" id="PIRSF005485">
    <property type="entry name" value="HrcA"/>
    <property type="match status" value="1"/>
</dbReference>
<dbReference type="SUPFAM" id="SSF55781">
    <property type="entry name" value="GAF domain-like"/>
    <property type="match status" value="1"/>
</dbReference>
<dbReference type="InterPro" id="IPR036388">
    <property type="entry name" value="WH-like_DNA-bd_sf"/>
</dbReference>
<reference evidence="9" key="1">
    <citation type="submission" date="2016-09" db="EMBL/GenBank/DDBJ databases">
        <title>Draft genome sequence of a novel species of the family Streptococcaceae isolated from flowers.</title>
        <authorList>
            <person name="Chuah L.-O."/>
            <person name="Yap K.-P."/>
            <person name="Thong K.L."/>
            <person name="Liong M.T."/>
            <person name="Ahmad R."/>
            <person name="Rusul G."/>
        </authorList>
    </citation>
    <scope>NUCLEOTIDE SEQUENCE [LARGE SCALE GENOMIC DNA]</scope>
    <source>
        <strain evidence="9">DF1</strain>
    </source>
</reference>
<dbReference type="GO" id="GO:0003677">
    <property type="term" value="F:DNA binding"/>
    <property type="evidence" value="ECO:0007669"/>
    <property type="project" value="InterPro"/>
</dbReference>
<dbReference type="HAMAP" id="MF_00081">
    <property type="entry name" value="HrcA"/>
    <property type="match status" value="1"/>
</dbReference>
<dbReference type="InterPro" id="IPR036390">
    <property type="entry name" value="WH_DNA-bd_sf"/>
</dbReference>
<evidence type="ECO:0000259" key="7">
    <source>
        <dbReference type="Pfam" id="PF03444"/>
    </source>
</evidence>
<dbReference type="Gene3D" id="3.30.450.40">
    <property type="match status" value="1"/>
</dbReference>
<dbReference type="EMBL" id="MKIR01000020">
    <property type="protein sequence ID" value="OFI49197.1"/>
    <property type="molecule type" value="Genomic_DNA"/>
</dbReference>
<keyword evidence="9" id="KW-1185">Reference proteome</keyword>
<protein>
    <recommendedName>
        <fullName evidence="5">Heat-inducible transcription repressor HrcA</fullName>
    </recommendedName>
</protein>
<evidence type="ECO:0000256" key="1">
    <source>
        <dbReference type="ARBA" id="ARBA00022491"/>
    </source>
</evidence>
<dbReference type="STRING" id="1859473.BG261_03760"/>
<dbReference type="InterPro" id="IPR005104">
    <property type="entry name" value="WHTH_HrcA_DNA-bd"/>
</dbReference>
<keyword evidence="4 5" id="KW-0804">Transcription</keyword>
<dbReference type="Gene3D" id="1.10.10.10">
    <property type="entry name" value="Winged helix-like DNA-binding domain superfamily/Winged helix DNA-binding domain"/>
    <property type="match status" value="1"/>
</dbReference>
<keyword evidence="3 5" id="KW-0346">Stress response</keyword>
<dbReference type="NCBIfam" id="TIGR00331">
    <property type="entry name" value="hrcA"/>
    <property type="match status" value="1"/>
</dbReference>
<dbReference type="RefSeq" id="WP_070792234.1">
    <property type="nucleotide sequence ID" value="NZ_MKIR01000020.1"/>
</dbReference>
<dbReference type="Pfam" id="PF03444">
    <property type="entry name" value="WHD_HrcA"/>
    <property type="match status" value="1"/>
</dbReference>
<dbReference type="Pfam" id="PF01628">
    <property type="entry name" value="HrcA"/>
    <property type="match status" value="1"/>
</dbReference>
<dbReference type="SUPFAM" id="SSF46785">
    <property type="entry name" value="Winged helix' DNA-binding domain"/>
    <property type="match status" value="1"/>
</dbReference>
<dbReference type="GO" id="GO:0045892">
    <property type="term" value="P:negative regulation of DNA-templated transcription"/>
    <property type="evidence" value="ECO:0007669"/>
    <property type="project" value="UniProtKB-UniRule"/>
</dbReference>
<name>A0A1E8GLZ6_9LACT</name>
<gene>
    <name evidence="5" type="primary">hrcA</name>
    <name evidence="8" type="ORF">BG261_03760</name>
</gene>
<accession>A0A1E8GLZ6</accession>
<proteinExistence type="inferred from homology"/>
<dbReference type="AlphaFoldDB" id="A0A1E8GLZ6"/>
<feature type="domain" description="Winged helix-turn-helix transcription repressor HrcA DNA-binding" evidence="7">
    <location>
        <begin position="1"/>
        <end position="54"/>
    </location>
</feature>
<evidence type="ECO:0000256" key="2">
    <source>
        <dbReference type="ARBA" id="ARBA00023015"/>
    </source>
</evidence>
<comment type="caution">
    <text evidence="8">The sequence shown here is derived from an EMBL/GenBank/DDBJ whole genome shotgun (WGS) entry which is preliminary data.</text>
</comment>
<feature type="domain" description="Heat-inducible transcription repressor HrcA C-terminal" evidence="6">
    <location>
        <begin position="103"/>
        <end position="315"/>
    </location>
</feature>
<keyword evidence="2 5" id="KW-0805">Transcription regulation</keyword>
<organism evidence="8 9">
    <name type="scientific">Floricoccus tropicus</name>
    <dbReference type="NCBI Taxonomy" id="1859473"/>
    <lineage>
        <taxon>Bacteria</taxon>
        <taxon>Bacillati</taxon>
        <taxon>Bacillota</taxon>
        <taxon>Bacilli</taxon>
        <taxon>Lactobacillales</taxon>
        <taxon>Streptococcaceae</taxon>
        <taxon>Floricoccus</taxon>
    </lineage>
</organism>
<dbReference type="Proteomes" id="UP000178622">
    <property type="component" value="Unassembled WGS sequence"/>
</dbReference>
<dbReference type="PANTHER" id="PTHR34824:SF1">
    <property type="entry name" value="HEAT-INDUCIBLE TRANSCRIPTION REPRESSOR HRCA"/>
    <property type="match status" value="1"/>
</dbReference>
<comment type="similarity">
    <text evidence="5">Belongs to the HrcA family.</text>
</comment>
<comment type="function">
    <text evidence="5">Negative regulator of class I heat shock genes (grpE-dnaK-dnaJ and groELS operons). Prevents heat-shock induction of these operons.</text>
</comment>
<evidence type="ECO:0000256" key="5">
    <source>
        <dbReference type="HAMAP-Rule" id="MF_00081"/>
    </source>
</evidence>
<sequence>MLTKRQQKILNLIVGIYGESQIPVGSKLLMENIKASSATIRNDMNALEKYGFLKKEHLSSGRIPSVDGYKYFIENFLEPNKLDKKTIFDVMQAFDHDFYRVSDIFETGAKLLAKRTGFTSFVLGIQPKDQILSNFDIVILDNHSALAVMTMATGIVKTNQFVLPSSLTDKSLKTISDIVHSRLVGKRAIDIHYALMTEIPQILAKYFQVTDGILELFEDIFSVLYTEDIHVSRKHDLFDYTSRDEKLYQLLSDNQSLTHELRKVIDGESMRVIKIDEAGAFENLTVIAQKFIIPYRGTGTIAVITPIDIDYDKIVSLVDLIAKILSMKLADYYRYLDGNHYEVQR</sequence>
<dbReference type="Gene3D" id="3.30.390.60">
    <property type="entry name" value="Heat-inducible transcription repressor hrca homolog, domain 3"/>
    <property type="match status" value="1"/>
</dbReference>
<evidence type="ECO:0000256" key="4">
    <source>
        <dbReference type="ARBA" id="ARBA00023163"/>
    </source>
</evidence>
<dbReference type="InterPro" id="IPR021153">
    <property type="entry name" value="HrcA_C"/>
</dbReference>
<dbReference type="InterPro" id="IPR002571">
    <property type="entry name" value="HrcA"/>
</dbReference>
<evidence type="ECO:0000313" key="9">
    <source>
        <dbReference type="Proteomes" id="UP000178622"/>
    </source>
</evidence>
<dbReference type="OrthoDB" id="9783139at2"/>